<reference evidence="1 2" key="1">
    <citation type="journal article" date="2010" name="Stand. Genomic Sci.">
        <title>Complete genome sequence of Methanoplanus petrolearius type strain (SEBR 4847).</title>
        <authorList>
            <person name="Brambilla E."/>
            <person name="Djao O.D."/>
            <person name="Daligault H."/>
            <person name="Lapidus A."/>
            <person name="Lucas S."/>
            <person name="Hammon N."/>
            <person name="Nolan M."/>
            <person name="Tice H."/>
            <person name="Cheng J.F."/>
            <person name="Han C."/>
            <person name="Tapia R."/>
            <person name="Goodwin L."/>
            <person name="Pitluck S."/>
            <person name="Liolios K."/>
            <person name="Ivanova N."/>
            <person name="Mavromatis K."/>
            <person name="Mikhailova N."/>
            <person name="Pati A."/>
            <person name="Chen A."/>
            <person name="Palaniappan K."/>
            <person name="Land M."/>
            <person name="Hauser L."/>
            <person name="Chang Y.J."/>
            <person name="Jeffries C.D."/>
            <person name="Rohde M."/>
            <person name="Spring S."/>
            <person name="Sikorski J."/>
            <person name="Goker M."/>
            <person name="Woyke T."/>
            <person name="Bristow J."/>
            <person name="Eisen J.A."/>
            <person name="Markowitz V."/>
            <person name="Hugenholtz P."/>
            <person name="Kyrpides N.C."/>
            <person name="Klenk H.P."/>
        </authorList>
    </citation>
    <scope>NUCLEOTIDE SEQUENCE [LARGE SCALE GENOMIC DNA]</scope>
    <source>
        <strain evidence="2">DSM 11571 / OCM 486 / SEBR 4847</strain>
    </source>
</reference>
<dbReference type="RefSeq" id="WP_013328966.1">
    <property type="nucleotide sequence ID" value="NC_014507.1"/>
</dbReference>
<dbReference type="Proteomes" id="UP000006565">
    <property type="component" value="Chromosome"/>
</dbReference>
<dbReference type="HOGENOM" id="CLU_1599021_0_0_2"/>
<dbReference type="OrthoDB" id="106510at2157"/>
<evidence type="ECO:0000313" key="1">
    <source>
        <dbReference type="EMBL" id="ADN35788.1"/>
    </source>
</evidence>
<dbReference type="EMBL" id="CP002117">
    <property type="protein sequence ID" value="ADN35788.1"/>
    <property type="molecule type" value="Genomic_DNA"/>
</dbReference>
<evidence type="ECO:0000313" key="2">
    <source>
        <dbReference type="Proteomes" id="UP000006565"/>
    </source>
</evidence>
<protein>
    <submittedName>
        <fullName evidence="1">Uncharacterized protein</fullName>
    </submittedName>
</protein>
<dbReference type="GeneID" id="9743485"/>
<dbReference type="AlphaFoldDB" id="E1RK65"/>
<dbReference type="eggNOG" id="arCOG06898">
    <property type="taxonomic scope" value="Archaea"/>
</dbReference>
<dbReference type="STRING" id="679926.Mpet_1021"/>
<name>E1RK65_METP4</name>
<proteinExistence type="predicted"/>
<gene>
    <name evidence="1" type="ordered locus">Mpet_1021</name>
</gene>
<dbReference type="KEGG" id="mpi:Mpet_1021"/>
<sequence length="167" mass="18062" precursor="true">MANRTKRIVIVSLILAAALLVSGASAITINSFDMDIAENGDTTLNFDYSLSALESFAVLVKIADPAAELQNAIDQRTDQEVEVLDATSSSTILLVPEYIKPESTSEGTTYTTPSLDFSQAEDILKEYWFASLITIDLSPGITTVTFPDGYSESFTNSIQIPSITHTI</sequence>
<accession>E1RK65</accession>
<organism evidence="1 2">
    <name type="scientific">Methanolacinia petrolearia (strain DSM 11571 / OCM 486 / SEBR 4847)</name>
    <name type="common">Methanoplanus petrolearius</name>
    <dbReference type="NCBI Taxonomy" id="679926"/>
    <lineage>
        <taxon>Archaea</taxon>
        <taxon>Methanobacteriati</taxon>
        <taxon>Methanobacteriota</taxon>
        <taxon>Stenosarchaea group</taxon>
        <taxon>Methanomicrobia</taxon>
        <taxon>Methanomicrobiales</taxon>
        <taxon>Methanomicrobiaceae</taxon>
        <taxon>Methanolacinia</taxon>
    </lineage>
</organism>
<keyword evidence="2" id="KW-1185">Reference proteome</keyword>